<evidence type="ECO:0000259" key="6">
    <source>
        <dbReference type="Pfam" id="PF01509"/>
    </source>
</evidence>
<comment type="caution">
    <text evidence="7">The sequence shown here is derived from an EMBL/GenBank/DDBJ whole genome shotgun (WGS) entry which is preliminary data.</text>
</comment>
<dbReference type="PANTHER" id="PTHR13767:SF2">
    <property type="entry name" value="PSEUDOURIDYLATE SYNTHASE TRUB1"/>
    <property type="match status" value="1"/>
</dbReference>
<reference evidence="7 8" key="1">
    <citation type="submission" date="2024-03" db="EMBL/GenBank/DDBJ databases">
        <title>Aquirufa genome sequencing.</title>
        <authorList>
            <person name="Pitt A."/>
            <person name="Hahn M.W."/>
        </authorList>
    </citation>
    <scope>NUCLEOTIDE SEQUENCE [LARGE SCALE GENOMIC DNA]</scope>
    <source>
        <strain evidence="7 8">PLAD-142S6K</strain>
    </source>
</reference>
<gene>
    <name evidence="5 7" type="primary">truB</name>
    <name evidence="7" type="ORF">SKC38_06010</name>
</gene>
<evidence type="ECO:0000256" key="2">
    <source>
        <dbReference type="ARBA" id="ARBA00005642"/>
    </source>
</evidence>
<dbReference type="PANTHER" id="PTHR13767">
    <property type="entry name" value="TRNA-PSEUDOURIDINE SYNTHASE"/>
    <property type="match status" value="1"/>
</dbReference>
<sequence>MDELVEERIENQFYLIDKPLTWTSFDVVKKLKNLGRFKKIGHAGTLDPLATGLLIICVGKHTKKIDYFQSLPKTYTGTLVLGKTTPSIDLETDFNGEFPVDHIDTSLIQHIIATKLSGDIKQVPPIYSAIKLDGKRLYTHARQGVQEEELNIKIRDASIYRFDINTANFPEIDFEIECSKGTYIRSIVRDLGELLQSGAYLKKLVRTKIGEYDVKNAQSVESFNKEIYASLS</sequence>
<dbReference type="InterPro" id="IPR002501">
    <property type="entry name" value="PsdUridine_synth_N"/>
</dbReference>
<dbReference type="SUPFAM" id="SSF55120">
    <property type="entry name" value="Pseudouridine synthase"/>
    <property type="match status" value="1"/>
</dbReference>
<feature type="active site" description="Nucleophile" evidence="5">
    <location>
        <position position="47"/>
    </location>
</feature>
<accession>A0ABW6D650</accession>
<evidence type="ECO:0000256" key="1">
    <source>
        <dbReference type="ARBA" id="ARBA00000385"/>
    </source>
</evidence>
<comment type="function">
    <text evidence="5">Responsible for synthesis of pseudouridine from uracil-55 in the psi GC loop of transfer RNAs.</text>
</comment>
<dbReference type="NCBIfam" id="TIGR00431">
    <property type="entry name" value="TruB"/>
    <property type="match status" value="1"/>
</dbReference>
<dbReference type="RefSeq" id="WP_377976009.1">
    <property type="nucleotide sequence ID" value="NZ_JBBKYA010000003.1"/>
</dbReference>
<feature type="domain" description="Pseudouridine synthase II N-terminal" evidence="6">
    <location>
        <begin position="33"/>
        <end position="184"/>
    </location>
</feature>
<evidence type="ECO:0000313" key="8">
    <source>
        <dbReference type="Proteomes" id="UP001598114"/>
    </source>
</evidence>
<dbReference type="GO" id="GO:0160148">
    <property type="term" value="F:tRNA pseudouridine(55) synthase activity"/>
    <property type="evidence" value="ECO:0007669"/>
    <property type="project" value="UniProtKB-EC"/>
</dbReference>
<dbReference type="Pfam" id="PF01509">
    <property type="entry name" value="TruB_N"/>
    <property type="match status" value="1"/>
</dbReference>
<dbReference type="Proteomes" id="UP001598114">
    <property type="component" value="Unassembled WGS sequence"/>
</dbReference>
<keyword evidence="4 5" id="KW-0413">Isomerase</keyword>
<organism evidence="7 8">
    <name type="scientific">Aquirufa echingensis</name>
    <dbReference type="NCBI Taxonomy" id="3096516"/>
    <lineage>
        <taxon>Bacteria</taxon>
        <taxon>Pseudomonadati</taxon>
        <taxon>Bacteroidota</taxon>
        <taxon>Cytophagia</taxon>
        <taxon>Cytophagales</taxon>
        <taxon>Flectobacillaceae</taxon>
        <taxon>Aquirufa</taxon>
    </lineage>
</organism>
<keyword evidence="3 5" id="KW-0819">tRNA processing</keyword>
<evidence type="ECO:0000313" key="7">
    <source>
        <dbReference type="EMBL" id="MFD3275777.1"/>
    </source>
</evidence>
<comment type="similarity">
    <text evidence="2 5">Belongs to the pseudouridine synthase TruB family. Type 1 subfamily.</text>
</comment>
<dbReference type="Gene3D" id="3.30.2350.10">
    <property type="entry name" value="Pseudouridine synthase"/>
    <property type="match status" value="1"/>
</dbReference>
<proteinExistence type="inferred from homology"/>
<evidence type="ECO:0000256" key="3">
    <source>
        <dbReference type="ARBA" id="ARBA00022694"/>
    </source>
</evidence>
<protein>
    <recommendedName>
        <fullName evidence="5">tRNA pseudouridine synthase B</fullName>
        <ecNumber evidence="5">5.4.99.25</ecNumber>
    </recommendedName>
    <alternativeName>
        <fullName evidence="5">tRNA pseudouridine(55) synthase</fullName>
        <shortName evidence="5">Psi55 synthase</shortName>
    </alternativeName>
    <alternativeName>
        <fullName evidence="5">tRNA pseudouridylate synthase</fullName>
    </alternativeName>
    <alternativeName>
        <fullName evidence="5">tRNA-uridine isomerase</fullName>
    </alternativeName>
</protein>
<dbReference type="EMBL" id="JBBKYA010000003">
    <property type="protein sequence ID" value="MFD3275777.1"/>
    <property type="molecule type" value="Genomic_DNA"/>
</dbReference>
<evidence type="ECO:0000256" key="5">
    <source>
        <dbReference type="HAMAP-Rule" id="MF_01080"/>
    </source>
</evidence>
<dbReference type="EC" id="5.4.99.25" evidence="5"/>
<evidence type="ECO:0000256" key="4">
    <source>
        <dbReference type="ARBA" id="ARBA00023235"/>
    </source>
</evidence>
<keyword evidence="8" id="KW-1185">Reference proteome</keyword>
<dbReference type="InterPro" id="IPR014780">
    <property type="entry name" value="tRNA_psdUridine_synth_TruB"/>
</dbReference>
<comment type="catalytic activity">
    <reaction evidence="1 5">
        <text>uridine(55) in tRNA = pseudouridine(55) in tRNA</text>
        <dbReference type="Rhea" id="RHEA:42532"/>
        <dbReference type="Rhea" id="RHEA-COMP:10101"/>
        <dbReference type="Rhea" id="RHEA-COMP:10102"/>
        <dbReference type="ChEBI" id="CHEBI:65314"/>
        <dbReference type="ChEBI" id="CHEBI:65315"/>
        <dbReference type="EC" id="5.4.99.25"/>
    </reaction>
</comment>
<dbReference type="HAMAP" id="MF_01080">
    <property type="entry name" value="TruB_bact"/>
    <property type="match status" value="1"/>
</dbReference>
<name>A0ABW6D650_9BACT</name>
<dbReference type="InterPro" id="IPR020103">
    <property type="entry name" value="PsdUridine_synth_cat_dom_sf"/>
</dbReference>
<dbReference type="CDD" id="cd02573">
    <property type="entry name" value="PseudoU_synth_EcTruB"/>
    <property type="match status" value="1"/>
</dbReference>